<sequence>MTINELLGVALKIEGAGYSYYEKLSNVSSGTLKDLFLELANEEREHAKIFEEILSNFKDEKNLNLNEEEIGYLKAFADDVIFPKLNIEKIPTSVKDAIKFAIEVEKDSIIFYNDIKMLVPDNSAIEKVIEEEKKHMKKLILRLREDDEFDIYSEGSKI</sequence>
<dbReference type="CDD" id="cd01045">
    <property type="entry name" value="Ferritin_like_AB"/>
    <property type="match status" value="1"/>
</dbReference>
<dbReference type="RefSeq" id="WP_184619330.1">
    <property type="nucleotide sequence ID" value="NZ_JACHEX010000002.1"/>
</dbReference>
<dbReference type="Proteomes" id="UP000555828">
    <property type="component" value="Unassembled WGS sequence"/>
</dbReference>
<gene>
    <name evidence="2" type="ORF">HNP65_001127</name>
</gene>
<organism evidence="2 3">
    <name type="scientific">Thermosipho japonicus</name>
    <dbReference type="NCBI Taxonomy" id="90323"/>
    <lineage>
        <taxon>Bacteria</taxon>
        <taxon>Thermotogati</taxon>
        <taxon>Thermotogota</taxon>
        <taxon>Thermotogae</taxon>
        <taxon>Thermotogales</taxon>
        <taxon>Fervidobacteriaceae</taxon>
        <taxon>Thermosipho</taxon>
    </lineage>
</organism>
<keyword evidence="3" id="KW-1185">Reference proteome</keyword>
<dbReference type="InterPro" id="IPR009078">
    <property type="entry name" value="Ferritin-like_SF"/>
</dbReference>
<reference evidence="2 3" key="1">
    <citation type="submission" date="2020-08" db="EMBL/GenBank/DDBJ databases">
        <title>Genomic Encyclopedia of Type Strains, Phase IV (KMG-IV): sequencing the most valuable type-strain genomes for metagenomic binning, comparative biology and taxonomic classification.</title>
        <authorList>
            <person name="Goeker M."/>
        </authorList>
    </citation>
    <scope>NUCLEOTIDE SEQUENCE [LARGE SCALE GENOMIC DNA]</scope>
    <source>
        <strain evidence="2 3">DSM 13481</strain>
    </source>
</reference>
<dbReference type="GO" id="GO:0016491">
    <property type="term" value="F:oxidoreductase activity"/>
    <property type="evidence" value="ECO:0007669"/>
    <property type="project" value="InterPro"/>
</dbReference>
<dbReference type="InterPro" id="IPR003251">
    <property type="entry name" value="Rr_diiron-bd_dom"/>
</dbReference>
<dbReference type="Pfam" id="PF02915">
    <property type="entry name" value="Rubrerythrin"/>
    <property type="match status" value="1"/>
</dbReference>
<dbReference type="EMBL" id="JACHEX010000002">
    <property type="protein sequence ID" value="MBB6062689.1"/>
    <property type="molecule type" value="Genomic_DNA"/>
</dbReference>
<dbReference type="PANTHER" id="PTHR33531">
    <property type="entry name" value="RUBRERYTHRIN SUBFAMILY"/>
    <property type="match status" value="1"/>
</dbReference>
<dbReference type="InterPro" id="IPR012347">
    <property type="entry name" value="Ferritin-like"/>
</dbReference>
<evidence type="ECO:0000259" key="1">
    <source>
        <dbReference type="Pfam" id="PF02915"/>
    </source>
</evidence>
<dbReference type="Gene3D" id="1.20.1260.10">
    <property type="match status" value="1"/>
</dbReference>
<name>A0A841GSF3_9BACT</name>
<accession>A0A841GSF3</accession>
<dbReference type="AlphaFoldDB" id="A0A841GSF3"/>
<dbReference type="PANTHER" id="PTHR33531:SF7">
    <property type="entry name" value="HYPOTHETICAL MEMBRANE PROTEIN, CONSERVED"/>
    <property type="match status" value="1"/>
</dbReference>
<evidence type="ECO:0000313" key="2">
    <source>
        <dbReference type="EMBL" id="MBB6062689.1"/>
    </source>
</evidence>
<proteinExistence type="predicted"/>
<dbReference type="SUPFAM" id="SSF47240">
    <property type="entry name" value="Ferritin-like"/>
    <property type="match status" value="1"/>
</dbReference>
<comment type="caution">
    <text evidence="2">The sequence shown here is derived from an EMBL/GenBank/DDBJ whole genome shotgun (WGS) entry which is preliminary data.</text>
</comment>
<evidence type="ECO:0000313" key="3">
    <source>
        <dbReference type="Proteomes" id="UP000555828"/>
    </source>
</evidence>
<dbReference type="GO" id="GO:0046872">
    <property type="term" value="F:metal ion binding"/>
    <property type="evidence" value="ECO:0007669"/>
    <property type="project" value="InterPro"/>
</dbReference>
<protein>
    <submittedName>
        <fullName evidence="2">Rubrerythrin</fullName>
    </submittedName>
</protein>
<feature type="domain" description="Rubrerythrin diiron-binding" evidence="1">
    <location>
        <begin position="5"/>
        <end position="139"/>
    </location>
</feature>